<feature type="compositionally biased region" description="Acidic residues" evidence="2">
    <location>
        <begin position="61"/>
        <end position="71"/>
    </location>
</feature>
<dbReference type="OMA" id="IAQWESI"/>
<dbReference type="eggNOG" id="ENOG502S80G">
    <property type="taxonomic scope" value="Eukaryota"/>
</dbReference>
<dbReference type="STRING" id="7217.B3MZ01"/>
<feature type="compositionally biased region" description="Acidic residues" evidence="2">
    <location>
        <begin position="337"/>
        <end position="352"/>
    </location>
</feature>
<proteinExistence type="predicted"/>
<dbReference type="OrthoDB" id="6512841at2759"/>
<evidence type="ECO:0000313" key="4">
    <source>
        <dbReference type="Proteomes" id="UP000007801"/>
    </source>
</evidence>
<evidence type="ECO:0000313" key="3">
    <source>
        <dbReference type="EMBL" id="EDV32845.1"/>
    </source>
</evidence>
<protein>
    <recommendedName>
        <fullName evidence="5">A-kinase anchor protein 2 C-terminal domain-containing protein</fullName>
    </recommendedName>
</protein>
<evidence type="ECO:0000256" key="2">
    <source>
        <dbReference type="SAM" id="MobiDB-lite"/>
    </source>
</evidence>
<feature type="coiled-coil region" evidence="1">
    <location>
        <begin position="297"/>
        <end position="324"/>
    </location>
</feature>
<dbReference type="Proteomes" id="UP000007801">
    <property type="component" value="Unassembled WGS sequence"/>
</dbReference>
<sequence length="453" mass="49202">MQQKVEEKIDPLTRIQEEIKEVVRREQEYRQLATLSSGGTPTTTLAVEFETYTVSGSGFDEQQDPEQEQDQDQDHDQGVLVTAQPAAVQTTALLLPIDELSNTPSLASSVNSHKEESLDGQHSDDSGISASSQNNNNNNNSNSAGGKQPVKLTLVTRQEQRYIGPNCYNMTPEPPQQKLITRTISTPQLSGLPQKRQFSFGGSTKGVMQRFIASHGKLGSPGSPGSLPLASPLISNGKVSPINQNSSGLKLNTRTALAFLENGNQTPGAMPTVTLSPAAIERDSEGRPLRRGYVPVEQKIQRELQDLKSRESELKRQRKINRQNTLKASLDKLQLSTDDEADVDDDDDEDSEVEHCYGPGKLRNAQSTQELDRNGNEPEIIHKPSGNRSLNATAYLANGNGSSNGNGMRPAMSLAQLCDLTPEEAPSSRGLIAQWENLIKKNAEGGAAVEAVI</sequence>
<feature type="compositionally biased region" description="Basic and acidic residues" evidence="2">
    <location>
        <begin position="370"/>
        <end position="382"/>
    </location>
</feature>
<feature type="region of interest" description="Disordered" evidence="2">
    <location>
        <begin position="52"/>
        <end position="76"/>
    </location>
</feature>
<reference evidence="3 4" key="1">
    <citation type="journal article" date="2007" name="Nature">
        <title>Evolution of genes and genomes on the Drosophila phylogeny.</title>
        <authorList>
            <consortium name="Drosophila 12 Genomes Consortium"/>
            <person name="Clark A.G."/>
            <person name="Eisen M.B."/>
            <person name="Smith D.R."/>
            <person name="Bergman C.M."/>
            <person name="Oliver B."/>
            <person name="Markow T.A."/>
            <person name="Kaufman T.C."/>
            <person name="Kellis M."/>
            <person name="Gelbart W."/>
            <person name="Iyer V.N."/>
            <person name="Pollard D.A."/>
            <person name="Sackton T.B."/>
            <person name="Larracuente A.M."/>
            <person name="Singh N.D."/>
            <person name="Abad J.P."/>
            <person name="Abt D.N."/>
            <person name="Adryan B."/>
            <person name="Aguade M."/>
            <person name="Akashi H."/>
            <person name="Anderson W.W."/>
            <person name="Aquadro C.F."/>
            <person name="Ardell D.H."/>
            <person name="Arguello R."/>
            <person name="Artieri C.G."/>
            <person name="Barbash D.A."/>
            <person name="Barker D."/>
            <person name="Barsanti P."/>
            <person name="Batterham P."/>
            <person name="Batzoglou S."/>
            <person name="Begun D."/>
            <person name="Bhutkar A."/>
            <person name="Blanco E."/>
            <person name="Bosak S.A."/>
            <person name="Bradley R.K."/>
            <person name="Brand A.D."/>
            <person name="Brent M.R."/>
            <person name="Brooks A.N."/>
            <person name="Brown R.H."/>
            <person name="Butlin R.K."/>
            <person name="Caggese C."/>
            <person name="Calvi B.R."/>
            <person name="Bernardo de Carvalho A."/>
            <person name="Caspi A."/>
            <person name="Castrezana S."/>
            <person name="Celniker S.E."/>
            <person name="Chang J.L."/>
            <person name="Chapple C."/>
            <person name="Chatterji S."/>
            <person name="Chinwalla A."/>
            <person name="Civetta A."/>
            <person name="Clifton S.W."/>
            <person name="Comeron J.M."/>
            <person name="Costello J.C."/>
            <person name="Coyne J.A."/>
            <person name="Daub J."/>
            <person name="David R.G."/>
            <person name="Delcher A.L."/>
            <person name="Delehaunty K."/>
            <person name="Do C.B."/>
            <person name="Ebling H."/>
            <person name="Edwards K."/>
            <person name="Eickbush T."/>
            <person name="Evans J.D."/>
            <person name="Filipski A."/>
            <person name="Findeiss S."/>
            <person name="Freyhult E."/>
            <person name="Fulton L."/>
            <person name="Fulton R."/>
            <person name="Garcia A.C."/>
            <person name="Gardiner A."/>
            <person name="Garfield D.A."/>
            <person name="Garvin B.E."/>
            <person name="Gibson G."/>
            <person name="Gilbert D."/>
            <person name="Gnerre S."/>
            <person name="Godfrey J."/>
            <person name="Good R."/>
            <person name="Gotea V."/>
            <person name="Gravely B."/>
            <person name="Greenberg A.J."/>
            <person name="Griffiths-Jones S."/>
            <person name="Gross S."/>
            <person name="Guigo R."/>
            <person name="Gustafson E.A."/>
            <person name="Haerty W."/>
            <person name="Hahn M.W."/>
            <person name="Halligan D.L."/>
            <person name="Halpern A.L."/>
            <person name="Halter G.M."/>
            <person name="Han M.V."/>
            <person name="Heger A."/>
            <person name="Hillier L."/>
            <person name="Hinrichs A.S."/>
            <person name="Holmes I."/>
            <person name="Hoskins R.A."/>
            <person name="Hubisz M.J."/>
            <person name="Hultmark D."/>
            <person name="Huntley M.A."/>
            <person name="Jaffe D.B."/>
            <person name="Jagadeeshan S."/>
            <person name="Jeck W.R."/>
            <person name="Johnson J."/>
            <person name="Jones C.D."/>
            <person name="Jordan W.C."/>
            <person name="Karpen G.H."/>
            <person name="Kataoka E."/>
            <person name="Keightley P.D."/>
            <person name="Kheradpour P."/>
            <person name="Kirkness E.F."/>
            <person name="Koerich L.B."/>
            <person name="Kristiansen K."/>
            <person name="Kudrna D."/>
            <person name="Kulathinal R.J."/>
            <person name="Kumar S."/>
            <person name="Kwok R."/>
            <person name="Lander E."/>
            <person name="Langley C.H."/>
            <person name="Lapoint R."/>
            <person name="Lazzaro B.P."/>
            <person name="Lee S.J."/>
            <person name="Levesque L."/>
            <person name="Li R."/>
            <person name="Lin C.F."/>
            <person name="Lin M.F."/>
            <person name="Lindblad-Toh K."/>
            <person name="Llopart A."/>
            <person name="Long M."/>
            <person name="Low L."/>
            <person name="Lozovsky E."/>
            <person name="Lu J."/>
            <person name="Luo M."/>
            <person name="Machado C.A."/>
            <person name="Makalowski W."/>
            <person name="Marzo M."/>
            <person name="Matsuda M."/>
            <person name="Matzkin L."/>
            <person name="McAllister B."/>
            <person name="McBride C.S."/>
            <person name="McKernan B."/>
            <person name="McKernan K."/>
            <person name="Mendez-Lago M."/>
            <person name="Minx P."/>
            <person name="Mollenhauer M.U."/>
            <person name="Montooth K."/>
            <person name="Mount S.M."/>
            <person name="Mu X."/>
            <person name="Myers E."/>
            <person name="Negre B."/>
            <person name="Newfeld S."/>
            <person name="Nielsen R."/>
            <person name="Noor M.A."/>
            <person name="O'Grady P."/>
            <person name="Pachter L."/>
            <person name="Papaceit M."/>
            <person name="Parisi M.J."/>
            <person name="Parisi M."/>
            <person name="Parts L."/>
            <person name="Pedersen J.S."/>
            <person name="Pesole G."/>
            <person name="Phillippy A.M."/>
            <person name="Ponting C.P."/>
            <person name="Pop M."/>
            <person name="Porcelli D."/>
            <person name="Powell J.R."/>
            <person name="Prohaska S."/>
            <person name="Pruitt K."/>
            <person name="Puig M."/>
            <person name="Quesneville H."/>
            <person name="Ram K.R."/>
            <person name="Rand D."/>
            <person name="Rasmussen M.D."/>
            <person name="Reed L.K."/>
            <person name="Reenan R."/>
            <person name="Reily A."/>
            <person name="Remington K.A."/>
            <person name="Rieger T.T."/>
            <person name="Ritchie M.G."/>
            <person name="Robin C."/>
            <person name="Rogers Y.H."/>
            <person name="Rohde C."/>
            <person name="Rozas J."/>
            <person name="Rubenfield M.J."/>
            <person name="Ruiz A."/>
            <person name="Russo S."/>
            <person name="Salzberg S.L."/>
            <person name="Sanchez-Gracia A."/>
            <person name="Saranga D.J."/>
            <person name="Sato H."/>
            <person name="Schaeffer S.W."/>
            <person name="Schatz M.C."/>
            <person name="Schlenke T."/>
            <person name="Schwartz R."/>
            <person name="Segarra C."/>
            <person name="Singh R.S."/>
            <person name="Sirot L."/>
            <person name="Sirota M."/>
            <person name="Sisneros N.B."/>
            <person name="Smith C.D."/>
            <person name="Smith T.F."/>
            <person name="Spieth J."/>
            <person name="Stage D.E."/>
            <person name="Stark A."/>
            <person name="Stephan W."/>
            <person name="Strausberg R.L."/>
            <person name="Strempel S."/>
            <person name="Sturgill D."/>
            <person name="Sutton G."/>
            <person name="Sutton G.G."/>
            <person name="Tao W."/>
            <person name="Teichmann S."/>
            <person name="Tobari Y.N."/>
            <person name="Tomimura Y."/>
            <person name="Tsolas J.M."/>
            <person name="Valente V.L."/>
            <person name="Venter E."/>
            <person name="Venter J.C."/>
            <person name="Vicario S."/>
            <person name="Vieira F.G."/>
            <person name="Vilella A.J."/>
            <person name="Villasante A."/>
            <person name="Walenz B."/>
            <person name="Wang J."/>
            <person name="Wasserman M."/>
            <person name="Watts T."/>
            <person name="Wilson D."/>
            <person name="Wilson R.K."/>
            <person name="Wing R.A."/>
            <person name="Wolfner M.F."/>
            <person name="Wong A."/>
            <person name="Wong G.K."/>
            <person name="Wu C.I."/>
            <person name="Wu G."/>
            <person name="Yamamoto D."/>
            <person name="Yang H.P."/>
            <person name="Yang S.P."/>
            <person name="Yorke J.A."/>
            <person name="Yoshida K."/>
            <person name="Zdobnov E."/>
            <person name="Zhang P."/>
            <person name="Zhang Y."/>
            <person name="Zimin A.V."/>
            <person name="Baldwin J."/>
            <person name="Abdouelleil A."/>
            <person name="Abdulkadir J."/>
            <person name="Abebe A."/>
            <person name="Abera B."/>
            <person name="Abreu J."/>
            <person name="Acer S.C."/>
            <person name="Aftuck L."/>
            <person name="Alexander A."/>
            <person name="An P."/>
            <person name="Anderson E."/>
            <person name="Anderson S."/>
            <person name="Arachi H."/>
            <person name="Azer M."/>
            <person name="Bachantsang P."/>
            <person name="Barry A."/>
            <person name="Bayul T."/>
            <person name="Berlin A."/>
            <person name="Bessette D."/>
            <person name="Bloom T."/>
            <person name="Blye J."/>
            <person name="Boguslavskiy L."/>
            <person name="Bonnet C."/>
            <person name="Boukhgalter B."/>
            <person name="Bourzgui I."/>
            <person name="Brown A."/>
            <person name="Cahill P."/>
            <person name="Channer S."/>
            <person name="Cheshatsang Y."/>
            <person name="Chuda L."/>
            <person name="Citroen M."/>
            <person name="Collymore A."/>
            <person name="Cooke P."/>
            <person name="Costello M."/>
            <person name="D'Aco K."/>
            <person name="Daza R."/>
            <person name="De Haan G."/>
            <person name="DeGray S."/>
            <person name="DeMaso C."/>
            <person name="Dhargay N."/>
            <person name="Dooley K."/>
            <person name="Dooley E."/>
            <person name="Doricent M."/>
            <person name="Dorje P."/>
            <person name="Dorjee K."/>
            <person name="Dupes A."/>
            <person name="Elong R."/>
            <person name="Falk J."/>
            <person name="Farina A."/>
            <person name="Faro S."/>
            <person name="Ferguson D."/>
            <person name="Fisher S."/>
            <person name="Foley C.D."/>
            <person name="Franke A."/>
            <person name="Friedrich D."/>
            <person name="Gadbois L."/>
            <person name="Gearin G."/>
            <person name="Gearin C.R."/>
            <person name="Giannoukos G."/>
            <person name="Goode T."/>
            <person name="Graham J."/>
            <person name="Grandbois E."/>
            <person name="Grewal S."/>
            <person name="Gyaltsen K."/>
            <person name="Hafez N."/>
            <person name="Hagos B."/>
            <person name="Hall J."/>
            <person name="Henson C."/>
            <person name="Hollinger A."/>
            <person name="Honan T."/>
            <person name="Huard M.D."/>
            <person name="Hughes L."/>
            <person name="Hurhula B."/>
            <person name="Husby M.E."/>
            <person name="Kamat A."/>
            <person name="Kanga B."/>
            <person name="Kashin S."/>
            <person name="Khazanovich D."/>
            <person name="Kisner P."/>
            <person name="Lance K."/>
            <person name="Lara M."/>
            <person name="Lee W."/>
            <person name="Lennon N."/>
            <person name="Letendre F."/>
            <person name="LeVine R."/>
            <person name="Lipovsky A."/>
            <person name="Liu X."/>
            <person name="Liu J."/>
            <person name="Liu S."/>
            <person name="Lokyitsang T."/>
            <person name="Lokyitsang Y."/>
            <person name="Lubonja R."/>
            <person name="Lui A."/>
            <person name="MacDonald P."/>
            <person name="Magnisalis V."/>
            <person name="Maru K."/>
            <person name="Matthews C."/>
            <person name="McCusker W."/>
            <person name="McDonough S."/>
            <person name="Mehta T."/>
            <person name="Meldrim J."/>
            <person name="Meneus L."/>
            <person name="Mihai O."/>
            <person name="Mihalev A."/>
            <person name="Mihova T."/>
            <person name="Mittelman R."/>
            <person name="Mlenga V."/>
            <person name="Montmayeur A."/>
            <person name="Mulrain L."/>
            <person name="Navidi A."/>
            <person name="Naylor J."/>
            <person name="Negash T."/>
            <person name="Nguyen T."/>
            <person name="Nguyen N."/>
            <person name="Nicol R."/>
            <person name="Norbu C."/>
            <person name="Norbu N."/>
            <person name="Novod N."/>
            <person name="O'Neill B."/>
            <person name="Osman S."/>
            <person name="Markiewicz E."/>
            <person name="Oyono O.L."/>
            <person name="Patti C."/>
            <person name="Phunkhang P."/>
            <person name="Pierre F."/>
            <person name="Priest M."/>
            <person name="Raghuraman S."/>
            <person name="Rege F."/>
            <person name="Reyes R."/>
            <person name="Rise C."/>
            <person name="Rogov P."/>
            <person name="Ross K."/>
            <person name="Ryan E."/>
            <person name="Settipalli S."/>
            <person name="Shea T."/>
            <person name="Sherpa N."/>
            <person name="Shi L."/>
            <person name="Shih D."/>
            <person name="Sparrow T."/>
            <person name="Spaulding J."/>
            <person name="Stalker J."/>
            <person name="Stange-Thomann N."/>
            <person name="Stavropoulos S."/>
            <person name="Stone C."/>
            <person name="Strader C."/>
            <person name="Tesfaye S."/>
            <person name="Thomson T."/>
            <person name="Thoulutsang Y."/>
            <person name="Thoulutsang D."/>
            <person name="Topham K."/>
            <person name="Topping I."/>
            <person name="Tsamla T."/>
            <person name="Vassiliev H."/>
            <person name="Vo A."/>
            <person name="Wangchuk T."/>
            <person name="Wangdi T."/>
            <person name="Weiand M."/>
            <person name="Wilkinson J."/>
            <person name="Wilson A."/>
            <person name="Yadav S."/>
            <person name="Young G."/>
            <person name="Yu Q."/>
            <person name="Zembek L."/>
            <person name="Zhong D."/>
            <person name="Zimmer A."/>
            <person name="Zwirko Z."/>
            <person name="Jaffe D.B."/>
            <person name="Alvarez P."/>
            <person name="Brockman W."/>
            <person name="Butler J."/>
            <person name="Chin C."/>
            <person name="Gnerre S."/>
            <person name="Grabherr M."/>
            <person name="Kleber M."/>
            <person name="Mauceli E."/>
            <person name="MacCallum I."/>
        </authorList>
    </citation>
    <scope>NUCLEOTIDE SEQUENCE [LARGE SCALE GENOMIC DNA]</scope>
    <source>
        <strain evidence="4">Tucson 14024-0371.13</strain>
    </source>
</reference>
<dbReference type="CTD" id="32201"/>
<feature type="compositionally biased region" description="Basic and acidic residues" evidence="2">
    <location>
        <begin position="112"/>
        <end position="125"/>
    </location>
</feature>
<feature type="region of interest" description="Disordered" evidence="2">
    <location>
        <begin position="331"/>
        <end position="387"/>
    </location>
</feature>
<dbReference type="KEGG" id="dan:6504597"/>
<feature type="region of interest" description="Disordered" evidence="2">
    <location>
        <begin position="105"/>
        <end position="149"/>
    </location>
</feature>
<name>B3MZ01_DROAN</name>
<keyword evidence="4" id="KW-1185">Reference proteome</keyword>
<dbReference type="InParanoid" id="B3MZ01"/>
<dbReference type="EMBL" id="CH902632">
    <property type="protein sequence ID" value="EDV32845.1"/>
    <property type="molecule type" value="Genomic_DNA"/>
</dbReference>
<keyword evidence="1" id="KW-0175">Coiled coil</keyword>
<accession>B3MZ01</accession>
<dbReference type="HOGENOM" id="CLU_565351_0_0_1"/>
<dbReference type="GO" id="GO:0005903">
    <property type="term" value="C:brush border"/>
    <property type="evidence" value="ECO:0007669"/>
    <property type="project" value="EnsemblMetazoa"/>
</dbReference>
<dbReference type="AlphaFoldDB" id="B3MZ01"/>
<evidence type="ECO:0008006" key="5">
    <source>
        <dbReference type="Google" id="ProtNLM"/>
    </source>
</evidence>
<feature type="compositionally biased region" description="Low complexity" evidence="2">
    <location>
        <begin position="129"/>
        <end position="144"/>
    </location>
</feature>
<evidence type="ECO:0000256" key="1">
    <source>
        <dbReference type="SAM" id="Coils"/>
    </source>
</evidence>
<dbReference type="PhylomeDB" id="B3MZ01"/>
<gene>
    <name evidence="3" type="primary">Dana\GF21927</name>
    <name evidence="3" type="synonym">dana_GLEANR_5928</name>
    <name evidence="3" type="ORF">GF21927</name>
</gene>
<organism evidence="3 4">
    <name type="scientific">Drosophila ananassae</name>
    <name type="common">Fruit fly</name>
    <dbReference type="NCBI Taxonomy" id="7217"/>
    <lineage>
        <taxon>Eukaryota</taxon>
        <taxon>Metazoa</taxon>
        <taxon>Ecdysozoa</taxon>
        <taxon>Arthropoda</taxon>
        <taxon>Hexapoda</taxon>
        <taxon>Insecta</taxon>
        <taxon>Pterygota</taxon>
        <taxon>Neoptera</taxon>
        <taxon>Endopterygota</taxon>
        <taxon>Diptera</taxon>
        <taxon>Brachycera</taxon>
        <taxon>Muscomorpha</taxon>
        <taxon>Ephydroidea</taxon>
        <taxon>Drosophilidae</taxon>
        <taxon>Drosophila</taxon>
        <taxon>Sophophora</taxon>
    </lineage>
</organism>
<dbReference type="GeneID" id="6504597"/>
<dbReference type="FunCoup" id="B3MZ01">
    <property type="interactions" value="3"/>
</dbReference>
<dbReference type="SMR" id="B3MZ01"/>